<dbReference type="InterPro" id="IPR054191">
    <property type="entry name" value="DUF6896"/>
</dbReference>
<proteinExistence type="predicted"/>
<reference evidence="2" key="1">
    <citation type="submission" date="2019-12" db="EMBL/GenBank/DDBJ databases">
        <authorList>
            <person name="Cremers G."/>
        </authorList>
    </citation>
    <scope>NUCLEOTIDE SEQUENCE</scope>
    <source>
        <strain evidence="2">Vvax</strain>
    </source>
</reference>
<accession>A0A679JF31</accession>
<gene>
    <name evidence="2" type="ORF">VVAX_06388</name>
</gene>
<dbReference type="AlphaFoldDB" id="A0A679JF31"/>
<dbReference type="EMBL" id="LR743508">
    <property type="protein sequence ID" value="CAA2110119.1"/>
    <property type="molecule type" value="Genomic_DNA"/>
</dbReference>
<protein>
    <recommendedName>
        <fullName evidence="1">DUF6896 domain-containing protein</fullName>
    </recommendedName>
</protein>
<feature type="domain" description="DUF6896" evidence="1">
    <location>
        <begin position="17"/>
        <end position="132"/>
    </location>
</feature>
<dbReference type="Pfam" id="PF21837">
    <property type="entry name" value="DUF6896"/>
    <property type="match status" value="1"/>
</dbReference>
<organism evidence="2">
    <name type="scientific">Variovorax paradoxus</name>
    <dbReference type="NCBI Taxonomy" id="34073"/>
    <lineage>
        <taxon>Bacteria</taxon>
        <taxon>Pseudomonadati</taxon>
        <taxon>Pseudomonadota</taxon>
        <taxon>Betaproteobacteria</taxon>
        <taxon>Burkholderiales</taxon>
        <taxon>Comamonadaceae</taxon>
        <taxon>Variovorax</taxon>
    </lineage>
</organism>
<evidence type="ECO:0000313" key="2">
    <source>
        <dbReference type="EMBL" id="CAA2110119.1"/>
    </source>
</evidence>
<sequence>MLALSQQDILQAAIEVDVLQQELVKAFFAQNPGVTEFGSLTDFPKAGQLQLGGQTWRYRKHGLGYSFLSDQGCVIDAHNHFNRGLRWVDAHRVTEYLLSVRADLGQMDELHTLIEGGLEALEKQGFLARTANSPTAWEIRSEGR</sequence>
<name>A0A679JF31_VARPD</name>
<evidence type="ECO:0000259" key="1">
    <source>
        <dbReference type="Pfam" id="PF21837"/>
    </source>
</evidence>
<dbReference type="RefSeq" id="WP_339094417.1">
    <property type="nucleotide sequence ID" value="NZ_LR743508.1"/>
</dbReference>